<organism evidence="2 3">
    <name type="scientific">Sinanodonta woodiana</name>
    <name type="common">Chinese pond mussel</name>
    <name type="synonym">Anodonta woodiana</name>
    <dbReference type="NCBI Taxonomy" id="1069815"/>
    <lineage>
        <taxon>Eukaryota</taxon>
        <taxon>Metazoa</taxon>
        <taxon>Spiralia</taxon>
        <taxon>Lophotrochozoa</taxon>
        <taxon>Mollusca</taxon>
        <taxon>Bivalvia</taxon>
        <taxon>Autobranchia</taxon>
        <taxon>Heteroconchia</taxon>
        <taxon>Palaeoheterodonta</taxon>
        <taxon>Unionida</taxon>
        <taxon>Unionoidea</taxon>
        <taxon>Unionidae</taxon>
        <taxon>Unioninae</taxon>
        <taxon>Sinanodonta</taxon>
    </lineage>
</organism>
<dbReference type="AlphaFoldDB" id="A0ABD3UHX0"/>
<protein>
    <submittedName>
        <fullName evidence="2">Uncharacterized protein</fullName>
    </submittedName>
</protein>
<dbReference type="EMBL" id="JBJQND010000016">
    <property type="protein sequence ID" value="KAL3848565.1"/>
    <property type="molecule type" value="Genomic_DNA"/>
</dbReference>
<dbReference type="Proteomes" id="UP001634394">
    <property type="component" value="Unassembled WGS sequence"/>
</dbReference>
<comment type="caution">
    <text evidence="2">The sequence shown here is derived from an EMBL/GenBank/DDBJ whole genome shotgun (WGS) entry which is preliminary data.</text>
</comment>
<evidence type="ECO:0000313" key="3">
    <source>
        <dbReference type="Proteomes" id="UP001634394"/>
    </source>
</evidence>
<sequence length="302" mass="35085">MAQLDWMMELDAELSDGDSVVNFVSSADIDTVLIHLFGISLHWKRNQSGAFTRPVYVWLQKQKPELYNISKIIESIERYFNKKYSAALIAIILSMGGNDFLPRHYGISYEKILMKAIDNKGLELFKLFNMEIQETEESVSSITLNIDAYICFLKDLYCPKIYNAAALSFDEVRQMTIKMPGKEFRHPQTWMPPESALRHLGSLIQAQIEYFFTTWCHEAALPDFRRYSCISMHPDGEVYYSFGDHVHVSDKEQLLSIPEELLQEKMNCAKQTRVRTSKKRALPDTPRKQNPRKRQPLMSTPR</sequence>
<proteinExistence type="predicted"/>
<reference evidence="2 3" key="1">
    <citation type="submission" date="2024-11" db="EMBL/GenBank/DDBJ databases">
        <title>Chromosome-level genome assembly of the freshwater bivalve Anodonta woodiana.</title>
        <authorList>
            <person name="Chen X."/>
        </authorList>
    </citation>
    <scope>NUCLEOTIDE SEQUENCE [LARGE SCALE GENOMIC DNA]</scope>
    <source>
        <strain evidence="2">MN2024</strain>
        <tissue evidence="2">Gills</tissue>
    </source>
</reference>
<evidence type="ECO:0000313" key="2">
    <source>
        <dbReference type="EMBL" id="KAL3848565.1"/>
    </source>
</evidence>
<gene>
    <name evidence="2" type="ORF">ACJMK2_019416</name>
</gene>
<name>A0ABD3UHX0_SINWO</name>
<evidence type="ECO:0000256" key="1">
    <source>
        <dbReference type="SAM" id="MobiDB-lite"/>
    </source>
</evidence>
<accession>A0ABD3UHX0</accession>
<keyword evidence="3" id="KW-1185">Reference proteome</keyword>
<feature type="region of interest" description="Disordered" evidence="1">
    <location>
        <begin position="270"/>
        <end position="302"/>
    </location>
</feature>